<evidence type="ECO:0000313" key="2">
    <source>
        <dbReference type="EMBL" id="KAL0295772.1"/>
    </source>
</evidence>
<organism evidence="2">
    <name type="scientific">Sesamum angustifolium</name>
    <dbReference type="NCBI Taxonomy" id="2727405"/>
    <lineage>
        <taxon>Eukaryota</taxon>
        <taxon>Viridiplantae</taxon>
        <taxon>Streptophyta</taxon>
        <taxon>Embryophyta</taxon>
        <taxon>Tracheophyta</taxon>
        <taxon>Spermatophyta</taxon>
        <taxon>Magnoliopsida</taxon>
        <taxon>eudicotyledons</taxon>
        <taxon>Gunneridae</taxon>
        <taxon>Pentapetalae</taxon>
        <taxon>asterids</taxon>
        <taxon>lamiids</taxon>
        <taxon>Lamiales</taxon>
        <taxon>Pedaliaceae</taxon>
        <taxon>Sesamum</taxon>
    </lineage>
</organism>
<keyword evidence="1" id="KW-1133">Transmembrane helix</keyword>
<dbReference type="PANTHER" id="PTHR31286:SF179">
    <property type="entry name" value="RNASE H TYPE-1 DOMAIN-CONTAINING PROTEIN"/>
    <property type="match status" value="1"/>
</dbReference>
<comment type="caution">
    <text evidence="2">The sequence shown here is derived from an EMBL/GenBank/DDBJ whole genome shotgun (WGS) entry which is preliminary data.</text>
</comment>
<dbReference type="InterPro" id="IPR040256">
    <property type="entry name" value="At4g02000-like"/>
</dbReference>
<evidence type="ECO:0008006" key="3">
    <source>
        <dbReference type="Google" id="ProtNLM"/>
    </source>
</evidence>
<accession>A0AAW2JML7</accession>
<keyword evidence="1" id="KW-0472">Membrane</keyword>
<gene>
    <name evidence="2" type="ORF">Sangu_3185500</name>
</gene>
<dbReference type="AlphaFoldDB" id="A0AAW2JML7"/>
<protein>
    <recommendedName>
        <fullName evidence="3">DUF4283 domain-containing protein</fullName>
    </recommendedName>
</protein>
<evidence type="ECO:0000256" key="1">
    <source>
        <dbReference type="SAM" id="Phobius"/>
    </source>
</evidence>
<dbReference type="PANTHER" id="PTHR31286">
    <property type="entry name" value="GLYCINE-RICH CELL WALL STRUCTURAL PROTEIN 1.8-LIKE"/>
    <property type="match status" value="1"/>
</dbReference>
<keyword evidence="1" id="KW-0812">Transmembrane</keyword>
<name>A0AAW2JML7_9LAMI</name>
<dbReference type="EMBL" id="JACGWK010000604">
    <property type="protein sequence ID" value="KAL0295772.1"/>
    <property type="molecule type" value="Genomic_DNA"/>
</dbReference>
<reference evidence="2" key="1">
    <citation type="submission" date="2020-06" db="EMBL/GenBank/DDBJ databases">
        <authorList>
            <person name="Li T."/>
            <person name="Hu X."/>
            <person name="Zhang T."/>
            <person name="Song X."/>
            <person name="Zhang H."/>
            <person name="Dai N."/>
            <person name="Sheng W."/>
            <person name="Hou X."/>
            <person name="Wei L."/>
        </authorList>
    </citation>
    <scope>NUCLEOTIDE SEQUENCE</scope>
    <source>
        <strain evidence="2">G01</strain>
        <tissue evidence="2">Leaf</tissue>
    </source>
</reference>
<sequence>MRVFKWTPTFNPREESPIVPVWVRLPKLQIQFFDRETLFSIARLLGRRFGRTSRRLLWFVLVWCGSVLRLTCLSRCRLRLAWALGLRCLSSRWFMNGCQNTVRLVSIWGMLMMNAMRNLRTEGQFGWLRGMIRGLLITLTFGKSWMRRGATGITYTSKRQTCSV</sequence>
<feature type="transmembrane region" description="Helical" evidence="1">
    <location>
        <begin position="56"/>
        <end position="72"/>
    </location>
</feature>
<proteinExistence type="predicted"/>
<reference evidence="2" key="2">
    <citation type="journal article" date="2024" name="Plant">
        <title>Genomic evolution and insights into agronomic trait innovations of Sesamum species.</title>
        <authorList>
            <person name="Miao H."/>
            <person name="Wang L."/>
            <person name="Qu L."/>
            <person name="Liu H."/>
            <person name="Sun Y."/>
            <person name="Le M."/>
            <person name="Wang Q."/>
            <person name="Wei S."/>
            <person name="Zheng Y."/>
            <person name="Lin W."/>
            <person name="Duan Y."/>
            <person name="Cao H."/>
            <person name="Xiong S."/>
            <person name="Wang X."/>
            <person name="Wei L."/>
            <person name="Li C."/>
            <person name="Ma Q."/>
            <person name="Ju M."/>
            <person name="Zhao R."/>
            <person name="Li G."/>
            <person name="Mu C."/>
            <person name="Tian Q."/>
            <person name="Mei H."/>
            <person name="Zhang T."/>
            <person name="Gao T."/>
            <person name="Zhang H."/>
        </authorList>
    </citation>
    <scope>NUCLEOTIDE SEQUENCE</scope>
    <source>
        <strain evidence="2">G01</strain>
    </source>
</reference>